<dbReference type="EMBL" id="BPLR01009606">
    <property type="protein sequence ID" value="GIY33237.1"/>
    <property type="molecule type" value="Genomic_DNA"/>
</dbReference>
<name>A0AAV4SKX3_CAEEX</name>
<dbReference type="AlphaFoldDB" id="A0AAV4SKX3"/>
<protein>
    <submittedName>
        <fullName evidence="1">Uncharacterized protein</fullName>
    </submittedName>
</protein>
<keyword evidence="2" id="KW-1185">Reference proteome</keyword>
<sequence length="116" mass="12835">MPPNPHTPRAAPVSRNPAHSVIIVSSTTALSQLITLKTTLEVNSHRDAHLIRAKSSITLAPRSFCRCHRYLSTPTSLPVTRGQCRILPSLSDWVSKVSFKLTAADPKVFFFSAWKI</sequence>
<accession>A0AAV4SKX3</accession>
<organism evidence="1 2">
    <name type="scientific">Caerostris extrusa</name>
    <name type="common">Bark spider</name>
    <name type="synonym">Caerostris bankana</name>
    <dbReference type="NCBI Taxonomy" id="172846"/>
    <lineage>
        <taxon>Eukaryota</taxon>
        <taxon>Metazoa</taxon>
        <taxon>Ecdysozoa</taxon>
        <taxon>Arthropoda</taxon>
        <taxon>Chelicerata</taxon>
        <taxon>Arachnida</taxon>
        <taxon>Araneae</taxon>
        <taxon>Araneomorphae</taxon>
        <taxon>Entelegynae</taxon>
        <taxon>Araneoidea</taxon>
        <taxon>Araneidae</taxon>
        <taxon>Caerostris</taxon>
    </lineage>
</organism>
<dbReference type="Proteomes" id="UP001054945">
    <property type="component" value="Unassembled WGS sequence"/>
</dbReference>
<reference evidence="1 2" key="1">
    <citation type="submission" date="2021-06" db="EMBL/GenBank/DDBJ databases">
        <title>Caerostris extrusa draft genome.</title>
        <authorList>
            <person name="Kono N."/>
            <person name="Arakawa K."/>
        </authorList>
    </citation>
    <scope>NUCLEOTIDE SEQUENCE [LARGE SCALE GENOMIC DNA]</scope>
</reference>
<gene>
    <name evidence="1" type="ORF">CEXT_380541</name>
</gene>
<evidence type="ECO:0000313" key="2">
    <source>
        <dbReference type="Proteomes" id="UP001054945"/>
    </source>
</evidence>
<comment type="caution">
    <text evidence="1">The sequence shown here is derived from an EMBL/GenBank/DDBJ whole genome shotgun (WGS) entry which is preliminary data.</text>
</comment>
<evidence type="ECO:0000313" key="1">
    <source>
        <dbReference type="EMBL" id="GIY33237.1"/>
    </source>
</evidence>
<proteinExistence type="predicted"/>